<gene>
    <name evidence="2" type="ORF">R5R35_007019</name>
</gene>
<name>A0AAN9ZFA3_9ORTH</name>
<dbReference type="EMBL" id="JAZDUA010000025">
    <property type="protein sequence ID" value="KAK7872412.1"/>
    <property type="molecule type" value="Genomic_DNA"/>
</dbReference>
<dbReference type="AlphaFoldDB" id="A0AAN9ZFA3"/>
<evidence type="ECO:0000313" key="2">
    <source>
        <dbReference type="EMBL" id="KAK7872412.1"/>
    </source>
</evidence>
<comment type="caution">
    <text evidence="2">The sequence shown here is derived from an EMBL/GenBank/DDBJ whole genome shotgun (WGS) entry which is preliminary data.</text>
</comment>
<feature type="compositionally biased region" description="Acidic residues" evidence="1">
    <location>
        <begin position="96"/>
        <end position="113"/>
    </location>
</feature>
<protein>
    <submittedName>
        <fullName evidence="2">Uncharacterized protein</fullName>
    </submittedName>
</protein>
<feature type="region of interest" description="Disordered" evidence="1">
    <location>
        <begin position="23"/>
        <end position="130"/>
    </location>
</feature>
<accession>A0AAN9ZFA3</accession>
<keyword evidence="3" id="KW-1185">Reference proteome</keyword>
<reference evidence="2 3" key="1">
    <citation type="submission" date="2024-03" db="EMBL/GenBank/DDBJ databases">
        <title>The genome assembly and annotation of the cricket Gryllus longicercus Weissman &amp; Gray.</title>
        <authorList>
            <person name="Szrajer S."/>
            <person name="Gray D."/>
            <person name="Ylla G."/>
        </authorList>
    </citation>
    <scope>NUCLEOTIDE SEQUENCE [LARGE SCALE GENOMIC DNA]</scope>
    <source>
        <strain evidence="2">DAG 2021-001</strain>
        <tissue evidence="2">Whole body minus gut</tissue>
    </source>
</reference>
<sequence length="130" mass="14274">MDLVFNALPDVFTYQSLRHASYDAPWLNDTNANKGRRAPVQQQQQQRRPSSGGNRVGGRAGRDSCDNCPLCQEKQRRPLATYIRSKSRQDRREDASIQEEDEEAEAEAQEEEAGASPASTGPGLGGAARA</sequence>
<evidence type="ECO:0000313" key="3">
    <source>
        <dbReference type="Proteomes" id="UP001378592"/>
    </source>
</evidence>
<organism evidence="2 3">
    <name type="scientific">Gryllus longicercus</name>
    <dbReference type="NCBI Taxonomy" id="2509291"/>
    <lineage>
        <taxon>Eukaryota</taxon>
        <taxon>Metazoa</taxon>
        <taxon>Ecdysozoa</taxon>
        <taxon>Arthropoda</taxon>
        <taxon>Hexapoda</taxon>
        <taxon>Insecta</taxon>
        <taxon>Pterygota</taxon>
        <taxon>Neoptera</taxon>
        <taxon>Polyneoptera</taxon>
        <taxon>Orthoptera</taxon>
        <taxon>Ensifera</taxon>
        <taxon>Gryllidea</taxon>
        <taxon>Grylloidea</taxon>
        <taxon>Gryllidae</taxon>
        <taxon>Gryllinae</taxon>
        <taxon>Gryllus</taxon>
    </lineage>
</organism>
<proteinExistence type="predicted"/>
<evidence type="ECO:0000256" key="1">
    <source>
        <dbReference type="SAM" id="MobiDB-lite"/>
    </source>
</evidence>
<dbReference type="Proteomes" id="UP001378592">
    <property type="component" value="Unassembled WGS sequence"/>
</dbReference>